<dbReference type="AlphaFoldDB" id="A0A8K0RC68"/>
<dbReference type="GO" id="GO:0033557">
    <property type="term" value="C:Slx1-Slx4 complex"/>
    <property type="evidence" value="ECO:0007669"/>
    <property type="project" value="UniProtKB-UniRule"/>
</dbReference>
<evidence type="ECO:0000313" key="12">
    <source>
        <dbReference type="Proteomes" id="UP000813461"/>
    </source>
</evidence>
<keyword evidence="7 9" id="KW-0539">Nucleus</keyword>
<feature type="region of interest" description="Disordered" evidence="10">
    <location>
        <begin position="52"/>
        <end position="311"/>
    </location>
</feature>
<dbReference type="InterPro" id="IPR018574">
    <property type="entry name" value="Structure-sp_endonuc_su_Slx4"/>
</dbReference>
<name>A0A8K0RC68_9PLEO</name>
<accession>A0A8K0RC68</accession>
<dbReference type="Pfam" id="PF09494">
    <property type="entry name" value="Slx4"/>
    <property type="match status" value="1"/>
</dbReference>
<evidence type="ECO:0000313" key="11">
    <source>
        <dbReference type="EMBL" id="KAH7092589.1"/>
    </source>
</evidence>
<comment type="subcellular location">
    <subcellularLocation>
        <location evidence="1 9">Nucleus</location>
    </subcellularLocation>
</comment>
<feature type="compositionally biased region" description="Basic and acidic residues" evidence="10">
    <location>
        <begin position="171"/>
        <end position="182"/>
    </location>
</feature>
<dbReference type="GO" id="GO:0017108">
    <property type="term" value="F:5'-flap endonuclease activity"/>
    <property type="evidence" value="ECO:0007669"/>
    <property type="project" value="InterPro"/>
</dbReference>
<evidence type="ECO:0000256" key="5">
    <source>
        <dbReference type="ARBA" id="ARBA00023172"/>
    </source>
</evidence>
<feature type="region of interest" description="Disordered" evidence="10">
    <location>
        <begin position="622"/>
        <end position="645"/>
    </location>
</feature>
<feature type="region of interest" description="Disordered" evidence="10">
    <location>
        <begin position="689"/>
        <end position="760"/>
    </location>
</feature>
<sequence>MPQSPLLSLSPPMSPQKKTSGASLAGSRKAAIPPDAIRGFATVGSLVRSEHFAPQLDDNTTDIQEAQSRRGSLKDSEVTTTKKKPRKRTAVTPAEDGAPKSKPKPRARKPKADKDSAITRDPELRLPAPKVSPYFGDGDAQPPLDVTAATNEPTIKLTKSGKPRKPRAKKEKVGGGEAEPKIRKARVAKPKGAGKAVEKTEPDDACVQSAHFQKEPNTTDETTLHTLSKGHASETITEKDASIWEVPESPQPKKKRSAKPRPPVEVPENLDLDEAVSRRRDWTPPRDTVPASPFTDSVGKENKEMEPNVSGGQFTNMISNFAYAQLPASRSTVSTTASTTELTAVTKRRRVELVDVPSNAPNSRNSSPEKGKAPKKKARTITDIATEQYQPKSVDTNPLDVTSDFFQPQTTVTKVPLNDVTTGNDKTTIKKPPRKRSTSKSDSEKAGSKTKSKKGAANSNAKAKAKPIAEKLLSPSSALLRLSKQDVLFGTSSQLALEESPTLVRQLQQAMRESERDGDTSMQLMAPPRWPRLEKVVGRRGLWDVSARDVEGGLLDQMEDVYIPDFDRTQDFPLLMDGTTEGHSPDLPSFENLDDTNEGLPIKVPSLGVNSDAVEPISAIIISSDLPTPPRTTSQGSQTRVQSDHRDHVMAETGFEDIGEIDSQPPPSNQNAKSQEDFADIDDLLPELIESSTMLPPKPRPPAPGTPKRRGRPPKAQSAVPVTSTTPPREPGQRTPKRTQYTAKPKKTVHKPVATTPKSSGRFFDIDEILDSEDEAREAFSPTPPRVRRLADSEPLPLFSTSPTRAKTRKSKNCVDSSVVRVDRIASAHLEWVNFKSIVFAAITAHIRSLPPTTDPKKPSWHEKILMYDPIVLEEFTVYLNVSTVIRTWKRATKVQIKAWNKEMKALGEPALDIEGPNEVLAVEKELEAWQVQAWCESMSVCCIWGEGRGKGGVRKGFY</sequence>
<feature type="compositionally biased region" description="Basic and acidic residues" evidence="10">
    <location>
        <begin position="110"/>
        <end position="124"/>
    </location>
</feature>
<evidence type="ECO:0000256" key="9">
    <source>
        <dbReference type="HAMAP-Rule" id="MF_03110"/>
    </source>
</evidence>
<evidence type="ECO:0000256" key="1">
    <source>
        <dbReference type="ARBA" id="ARBA00004123"/>
    </source>
</evidence>
<evidence type="ECO:0000256" key="7">
    <source>
        <dbReference type="ARBA" id="ARBA00023242"/>
    </source>
</evidence>
<evidence type="ECO:0000256" key="4">
    <source>
        <dbReference type="ARBA" id="ARBA00022763"/>
    </source>
</evidence>
<feature type="compositionally biased region" description="Polar residues" evidence="10">
    <location>
        <begin position="383"/>
        <end position="426"/>
    </location>
</feature>
<evidence type="ECO:0000256" key="8">
    <source>
        <dbReference type="ARBA" id="ARBA00029496"/>
    </source>
</evidence>
<evidence type="ECO:0000256" key="10">
    <source>
        <dbReference type="SAM" id="MobiDB-lite"/>
    </source>
</evidence>
<dbReference type="EMBL" id="JAGMVJ010000003">
    <property type="protein sequence ID" value="KAH7092589.1"/>
    <property type="molecule type" value="Genomic_DNA"/>
</dbReference>
<proteinExistence type="inferred from homology"/>
<comment type="caution">
    <text evidence="11">The sequence shown here is derived from an EMBL/GenBank/DDBJ whole genome shotgun (WGS) entry which is preliminary data.</text>
</comment>
<keyword evidence="5 9" id="KW-0233">DNA recombination</keyword>
<feature type="region of interest" description="Disordered" evidence="10">
    <location>
        <begin position="328"/>
        <end position="465"/>
    </location>
</feature>
<keyword evidence="11" id="KW-0378">Hydrolase</keyword>
<feature type="compositionally biased region" description="Low complexity" evidence="10">
    <location>
        <begin position="328"/>
        <end position="345"/>
    </location>
</feature>
<keyword evidence="4 9" id="KW-0227">DNA damage</keyword>
<evidence type="ECO:0000256" key="2">
    <source>
        <dbReference type="ARBA" id="ARBA00006661"/>
    </source>
</evidence>
<feature type="compositionally biased region" description="Polar residues" evidence="10">
    <location>
        <begin position="57"/>
        <end position="70"/>
    </location>
</feature>
<keyword evidence="6 9" id="KW-0234">DNA repair</keyword>
<feature type="compositionally biased region" description="Basic residues" evidence="10">
    <location>
        <begin position="159"/>
        <end position="170"/>
    </location>
</feature>
<reference evidence="11" key="1">
    <citation type="journal article" date="2021" name="Nat. Commun.">
        <title>Genetic determinants of endophytism in the Arabidopsis root mycobiome.</title>
        <authorList>
            <person name="Mesny F."/>
            <person name="Miyauchi S."/>
            <person name="Thiergart T."/>
            <person name="Pickel B."/>
            <person name="Atanasova L."/>
            <person name="Karlsson M."/>
            <person name="Huettel B."/>
            <person name="Barry K.W."/>
            <person name="Haridas S."/>
            <person name="Chen C."/>
            <person name="Bauer D."/>
            <person name="Andreopoulos W."/>
            <person name="Pangilinan J."/>
            <person name="LaButti K."/>
            <person name="Riley R."/>
            <person name="Lipzen A."/>
            <person name="Clum A."/>
            <person name="Drula E."/>
            <person name="Henrissat B."/>
            <person name="Kohler A."/>
            <person name="Grigoriev I.V."/>
            <person name="Martin F.M."/>
            <person name="Hacquard S."/>
        </authorList>
    </citation>
    <scope>NUCLEOTIDE SEQUENCE</scope>
    <source>
        <strain evidence="11">MPI-SDFR-AT-0120</strain>
    </source>
</reference>
<feature type="compositionally biased region" description="Low complexity" evidence="10">
    <location>
        <begin position="357"/>
        <end position="366"/>
    </location>
</feature>
<feature type="compositionally biased region" description="Polar residues" evidence="10">
    <location>
        <begin position="215"/>
        <end position="226"/>
    </location>
</feature>
<feature type="compositionally biased region" description="Basic and acidic residues" evidence="10">
    <location>
        <begin position="275"/>
        <end position="284"/>
    </location>
</feature>
<comment type="PTM">
    <text evidence="9">Phosphorylated in response to DNA damage.</text>
</comment>
<feature type="region of interest" description="Disordered" evidence="10">
    <location>
        <begin position="1"/>
        <end position="35"/>
    </location>
</feature>
<comment type="subunit">
    <text evidence="9">Forms a heterodimer with SLX1.</text>
</comment>
<comment type="similarity">
    <text evidence="2 9">Belongs to the SLX4 family.</text>
</comment>
<dbReference type="GO" id="GO:0006260">
    <property type="term" value="P:DNA replication"/>
    <property type="evidence" value="ECO:0007669"/>
    <property type="project" value="InterPro"/>
</dbReference>
<keyword evidence="3 9" id="KW-0597">Phosphoprotein</keyword>
<keyword evidence="11" id="KW-0255">Endonuclease</keyword>
<organism evidence="11 12">
    <name type="scientific">Paraphoma chrysanthemicola</name>
    <dbReference type="NCBI Taxonomy" id="798071"/>
    <lineage>
        <taxon>Eukaryota</taxon>
        <taxon>Fungi</taxon>
        <taxon>Dikarya</taxon>
        <taxon>Ascomycota</taxon>
        <taxon>Pezizomycotina</taxon>
        <taxon>Dothideomycetes</taxon>
        <taxon>Pleosporomycetidae</taxon>
        <taxon>Pleosporales</taxon>
        <taxon>Pleosporineae</taxon>
        <taxon>Phaeosphaeriaceae</taxon>
        <taxon>Paraphoma</taxon>
    </lineage>
</organism>
<evidence type="ECO:0000256" key="3">
    <source>
        <dbReference type="ARBA" id="ARBA00022553"/>
    </source>
</evidence>
<feature type="compositionally biased region" description="Polar residues" evidence="10">
    <location>
        <begin position="631"/>
        <end position="641"/>
    </location>
</feature>
<dbReference type="Proteomes" id="UP000813461">
    <property type="component" value="Unassembled WGS sequence"/>
</dbReference>
<feature type="compositionally biased region" description="Pro residues" evidence="10">
    <location>
        <begin position="696"/>
        <end position="705"/>
    </location>
</feature>
<dbReference type="GO" id="GO:0006281">
    <property type="term" value="P:DNA repair"/>
    <property type="evidence" value="ECO:0007669"/>
    <property type="project" value="UniProtKB-UniRule"/>
</dbReference>
<dbReference type="InterPro" id="IPR027784">
    <property type="entry name" value="Slx4_ascomycetes"/>
</dbReference>
<evidence type="ECO:0000256" key="6">
    <source>
        <dbReference type="ARBA" id="ARBA00023204"/>
    </source>
</evidence>
<dbReference type="OrthoDB" id="5349119at2759"/>
<dbReference type="GO" id="GO:0006310">
    <property type="term" value="P:DNA recombination"/>
    <property type="evidence" value="ECO:0007669"/>
    <property type="project" value="UniProtKB-UniRule"/>
</dbReference>
<gene>
    <name evidence="9" type="primary">SLX4</name>
    <name evidence="11" type="ORF">FB567DRAFT_434867</name>
</gene>
<comment type="function">
    <text evidence="9">Regulatory subunit of the SLX1-SLX4 structure-specific endonuclease that resolves DNA secondary structures generated during DNA repair and recombination. Has endonuclease activity towards branched DNA substrates, introducing single-strand cuts in duplex DNA close to junctions with ss-DNA.</text>
</comment>
<protein>
    <recommendedName>
        <fullName evidence="8 9">Structure-specific endonuclease subunit SLX4</fullName>
    </recommendedName>
</protein>
<dbReference type="HAMAP" id="MF_03110">
    <property type="entry name" value="Endonuc_su_Slx4"/>
    <property type="match status" value="1"/>
</dbReference>
<feature type="compositionally biased region" description="Basic residues" evidence="10">
    <location>
        <begin position="429"/>
        <end position="438"/>
    </location>
</feature>
<keyword evidence="11" id="KW-0540">Nuclease</keyword>
<keyword evidence="12" id="KW-1185">Reference proteome</keyword>
<feature type="compositionally biased region" description="Low complexity" evidence="10">
    <location>
        <begin position="1"/>
        <end position="11"/>
    </location>
</feature>